<dbReference type="RefSeq" id="WP_320228588.1">
    <property type="nucleotide sequence ID" value="NZ_JAVIJC010000030.1"/>
</dbReference>
<comment type="caution">
    <text evidence="5">The sequence shown here is derived from an EMBL/GenBank/DDBJ whole genome shotgun (WGS) entry which is preliminary data.</text>
</comment>
<dbReference type="InterPro" id="IPR043129">
    <property type="entry name" value="ATPase_NBD"/>
</dbReference>
<evidence type="ECO:0000256" key="1">
    <source>
        <dbReference type="ARBA" id="ARBA00022679"/>
    </source>
</evidence>
<protein>
    <submittedName>
        <fullName evidence="5">Uncharacterized protein</fullName>
    </submittedName>
</protein>
<dbReference type="PANTHER" id="PTHR21060:SF21">
    <property type="entry name" value="ACETATE KINASE"/>
    <property type="match status" value="1"/>
</dbReference>
<keyword evidence="4" id="KW-0067">ATP-binding</keyword>
<evidence type="ECO:0000256" key="2">
    <source>
        <dbReference type="ARBA" id="ARBA00022741"/>
    </source>
</evidence>
<accession>A0ABU4Z6B0</accession>
<dbReference type="Pfam" id="PF00871">
    <property type="entry name" value="Acetate_kinase"/>
    <property type="match status" value="1"/>
</dbReference>
<keyword evidence="2" id="KW-0547">Nucleotide-binding</keyword>
<name>A0ABU4Z6B0_9HYPH</name>
<dbReference type="Proteomes" id="UP001271249">
    <property type="component" value="Unassembled WGS sequence"/>
</dbReference>
<dbReference type="EMBL" id="JAVIJC010000030">
    <property type="protein sequence ID" value="MDX8494794.1"/>
    <property type="molecule type" value="Genomic_DNA"/>
</dbReference>
<reference evidence="5 6" key="1">
    <citation type="submission" date="2023-08" db="EMBL/GenBank/DDBJ databases">
        <title>Implementing the SeqCode for naming new Mesorhizobium species isolated from Vachellia karroo root nodules.</title>
        <authorList>
            <person name="Van Lill M."/>
        </authorList>
    </citation>
    <scope>NUCLEOTIDE SEQUENCE [LARGE SCALE GENOMIC DNA]</scope>
    <source>
        <strain evidence="5 6">VK22B</strain>
    </source>
</reference>
<organism evidence="5 6">
    <name type="scientific">Mesorhizobium captivum</name>
    <dbReference type="NCBI Taxonomy" id="3072319"/>
    <lineage>
        <taxon>Bacteria</taxon>
        <taxon>Pseudomonadati</taxon>
        <taxon>Pseudomonadota</taxon>
        <taxon>Alphaproteobacteria</taxon>
        <taxon>Hyphomicrobiales</taxon>
        <taxon>Phyllobacteriaceae</taxon>
        <taxon>Mesorhizobium</taxon>
    </lineage>
</organism>
<evidence type="ECO:0000256" key="3">
    <source>
        <dbReference type="ARBA" id="ARBA00022777"/>
    </source>
</evidence>
<dbReference type="InterPro" id="IPR000890">
    <property type="entry name" value="Aliphatic_acid_kin_short-chain"/>
</dbReference>
<keyword evidence="1" id="KW-0808">Transferase</keyword>
<sequence length="105" mass="11946">MPLAPLHQPNSLALIHAVLDRRPHLPQVACFDTSFHRGHSLVANHHAIPEHFFAEGVRRYGFHGLSYESVFGRLCATERRAGKAIIRVHPRASRPSMQHFHQTDK</sequence>
<keyword evidence="6" id="KW-1185">Reference proteome</keyword>
<evidence type="ECO:0000313" key="5">
    <source>
        <dbReference type="EMBL" id="MDX8494794.1"/>
    </source>
</evidence>
<keyword evidence="3" id="KW-0418">Kinase</keyword>
<evidence type="ECO:0000256" key="4">
    <source>
        <dbReference type="ARBA" id="ARBA00022840"/>
    </source>
</evidence>
<dbReference type="Gene3D" id="3.30.420.40">
    <property type="match status" value="1"/>
</dbReference>
<gene>
    <name evidence="5" type="ORF">RFN29_24825</name>
</gene>
<evidence type="ECO:0000313" key="6">
    <source>
        <dbReference type="Proteomes" id="UP001271249"/>
    </source>
</evidence>
<proteinExistence type="predicted"/>
<dbReference type="SUPFAM" id="SSF53067">
    <property type="entry name" value="Actin-like ATPase domain"/>
    <property type="match status" value="1"/>
</dbReference>
<dbReference type="PANTHER" id="PTHR21060">
    <property type="entry name" value="ACETATE KINASE"/>
    <property type="match status" value="1"/>
</dbReference>